<dbReference type="AlphaFoldDB" id="A0A1L8Y5P3"/>
<comment type="catalytic activity">
    <reaction evidence="9 10">
        <text>thiamine + H2O = 5-(2-hydroxyethyl)-4-methylthiazole + 4-amino-5-hydroxymethyl-2-methylpyrimidine + H(+)</text>
        <dbReference type="Rhea" id="RHEA:17509"/>
        <dbReference type="ChEBI" id="CHEBI:15377"/>
        <dbReference type="ChEBI" id="CHEBI:15378"/>
        <dbReference type="ChEBI" id="CHEBI:16892"/>
        <dbReference type="ChEBI" id="CHEBI:17957"/>
        <dbReference type="ChEBI" id="CHEBI:18385"/>
        <dbReference type="EC" id="3.5.99.2"/>
    </reaction>
</comment>
<evidence type="ECO:0000256" key="1">
    <source>
        <dbReference type="ARBA" id="ARBA00001881"/>
    </source>
</evidence>
<reference evidence="11 12" key="1">
    <citation type="journal article" date="2016" name="Front. Microbiol.">
        <title>Comprehensive Phylogenetic Analysis of Bovine Non-aureus Staphylococci Species Based on Whole-Genome Sequencing.</title>
        <authorList>
            <person name="Naushad S."/>
            <person name="Barkema H.W."/>
            <person name="Luby C."/>
            <person name="Condas L.A."/>
            <person name="Nobrega D.B."/>
            <person name="Carson D.A."/>
            <person name="De Buck J."/>
        </authorList>
    </citation>
    <scope>NUCLEOTIDE SEQUENCE [LARGE SCALE GENOMIC DNA]</scope>
    <source>
        <strain evidence="11 12">SNUC 5336</strain>
    </source>
</reference>
<evidence type="ECO:0000256" key="7">
    <source>
        <dbReference type="ARBA" id="ARBA00022977"/>
    </source>
</evidence>
<dbReference type="InterPro" id="IPR016084">
    <property type="entry name" value="Haem_Oase-like_multi-hlx"/>
</dbReference>
<keyword evidence="7 10" id="KW-0784">Thiamine biosynthesis</keyword>
<evidence type="ECO:0000256" key="4">
    <source>
        <dbReference type="ARBA" id="ARBA00011881"/>
    </source>
</evidence>
<proteinExistence type="inferred from homology"/>
<dbReference type="EMBL" id="PZHX01000016">
    <property type="protein sequence ID" value="PTK30142.1"/>
    <property type="molecule type" value="Genomic_DNA"/>
</dbReference>
<dbReference type="CDD" id="cd19360">
    <property type="entry name" value="TenA_C_SaTenA-like"/>
    <property type="match status" value="1"/>
</dbReference>
<name>A0A1L8Y5P3_STAHO</name>
<dbReference type="NCBIfam" id="TIGR04306">
    <property type="entry name" value="salvage_TenA"/>
    <property type="match status" value="1"/>
</dbReference>
<keyword evidence="10" id="KW-0378">Hydrolase</keyword>
<comment type="similarity">
    <text evidence="3 10">Belongs to the TenA family.</text>
</comment>
<comment type="pathway">
    <text evidence="2 10">Cofactor biosynthesis; thiamine diphosphate biosynthesis.</text>
</comment>
<dbReference type="EC" id="3.5.99.2" evidence="5 10"/>
<evidence type="ECO:0000256" key="10">
    <source>
        <dbReference type="RuleBase" id="RU363093"/>
    </source>
</evidence>
<comment type="subunit">
    <text evidence="4">Homotetramer.</text>
</comment>
<accession>A0A1L8Y5P3</accession>
<dbReference type="InterPro" id="IPR004305">
    <property type="entry name" value="Thiaminase-2/PQQC"/>
</dbReference>
<dbReference type="PANTHER" id="PTHR43198">
    <property type="entry name" value="BIFUNCTIONAL TH2 PROTEIN"/>
    <property type="match status" value="1"/>
</dbReference>
<evidence type="ECO:0000256" key="6">
    <source>
        <dbReference type="ARBA" id="ARBA00013647"/>
    </source>
</evidence>
<dbReference type="Proteomes" id="UP000241540">
    <property type="component" value="Unassembled WGS sequence"/>
</dbReference>
<comment type="catalytic activity">
    <reaction evidence="1 10">
        <text>4-amino-5-aminomethyl-2-methylpyrimidine + H2O = 4-amino-5-hydroxymethyl-2-methylpyrimidine + NH4(+)</text>
        <dbReference type="Rhea" id="RHEA:31799"/>
        <dbReference type="ChEBI" id="CHEBI:15377"/>
        <dbReference type="ChEBI" id="CHEBI:16892"/>
        <dbReference type="ChEBI" id="CHEBI:28938"/>
        <dbReference type="ChEBI" id="CHEBI:63416"/>
        <dbReference type="EC" id="3.5.99.2"/>
    </reaction>
</comment>
<evidence type="ECO:0000256" key="9">
    <source>
        <dbReference type="ARBA" id="ARBA00048337"/>
    </source>
</evidence>
<evidence type="ECO:0000313" key="12">
    <source>
        <dbReference type="Proteomes" id="UP000241540"/>
    </source>
</evidence>
<evidence type="ECO:0000313" key="11">
    <source>
        <dbReference type="EMBL" id="PTK30142.1"/>
    </source>
</evidence>
<comment type="function">
    <text evidence="8">Catalyzes an amino-pyrimidine hydrolysis reaction at the C5' of the pyrimidine moiety of thiamine compounds, a reaction that is part of a thiamine salvage pathway. Thus, catalyzes the conversion of 4-amino-5-aminomethyl-2-methylpyrimidine to 4-amino-5-hydroxymethyl-2-methylpyrimidine (HMP). Is also able to catalyze the hydrolytic cleavage of thiamine; however, this thiaminase activity may not be physiologically relevant. Therefore, is probably involved in the regeneration of the thiamine pyrimidine from thiamine degraded products present in the environment, rather than in thiamine degradation.</text>
</comment>
<dbReference type="eggNOG" id="COG0819">
    <property type="taxonomic scope" value="Bacteria"/>
</dbReference>
<protein>
    <recommendedName>
        <fullName evidence="6 10">Aminopyrimidine aminohydrolase</fullName>
        <ecNumber evidence="5 10">3.5.99.2</ecNumber>
    </recommendedName>
</protein>
<dbReference type="GO" id="GO:0050334">
    <property type="term" value="F:thiaminase activity"/>
    <property type="evidence" value="ECO:0007669"/>
    <property type="project" value="UniProtKB-EC"/>
</dbReference>
<evidence type="ECO:0000256" key="2">
    <source>
        <dbReference type="ARBA" id="ARBA00004948"/>
    </source>
</evidence>
<dbReference type="GO" id="GO:0005829">
    <property type="term" value="C:cytosol"/>
    <property type="evidence" value="ECO:0007669"/>
    <property type="project" value="TreeGrafter"/>
</dbReference>
<comment type="caution">
    <text evidence="11">The sequence shown here is derived from an EMBL/GenBank/DDBJ whole genome shotgun (WGS) entry which is preliminary data.</text>
</comment>
<dbReference type="GO" id="GO:0009228">
    <property type="term" value="P:thiamine biosynthetic process"/>
    <property type="evidence" value="ECO:0007669"/>
    <property type="project" value="UniProtKB-KW"/>
</dbReference>
<evidence type="ECO:0000256" key="5">
    <source>
        <dbReference type="ARBA" id="ARBA00012684"/>
    </source>
</evidence>
<dbReference type="RefSeq" id="WP_019835613.1">
    <property type="nucleotide sequence ID" value="NZ_CABMJU010000014.1"/>
</dbReference>
<sequence length="229" mass="26885">MSFSDELKQASKPIIEEIYNDGFIQDLLKGKLSKQAVRQYLRADASYLKEFTNLYALLIPKAPTMKEVKFLVEQIEFMLDGEVEAHEILADYINEPYEEIVKEKVWPPSGDHYIKHMYYHAYTHENAAYTIAAMAPCPYVYEVVAKWGLEDSNLNRDALTAKWFDFYSTEMAPLIEVFDRLLNELTEHCTEQEKREIKEAFLQSTVHERHFFNMAYIDEEWDFGGANHE</sequence>
<dbReference type="Pfam" id="PF03070">
    <property type="entry name" value="TENA_THI-4"/>
    <property type="match status" value="1"/>
</dbReference>
<evidence type="ECO:0000256" key="8">
    <source>
        <dbReference type="ARBA" id="ARBA00045954"/>
    </source>
</evidence>
<dbReference type="PANTHER" id="PTHR43198:SF2">
    <property type="entry name" value="SI:CH1073-67J19.1-RELATED"/>
    <property type="match status" value="1"/>
</dbReference>
<gene>
    <name evidence="11" type="primary">tenA</name>
    <name evidence="11" type="ORF">BUZ51_08380</name>
</gene>
<dbReference type="Gene3D" id="1.20.910.10">
    <property type="entry name" value="Heme oxygenase-like"/>
    <property type="match status" value="1"/>
</dbReference>
<dbReference type="InterPro" id="IPR050967">
    <property type="entry name" value="Thiamine_Salvage_TenA"/>
</dbReference>
<evidence type="ECO:0000256" key="3">
    <source>
        <dbReference type="ARBA" id="ARBA00010264"/>
    </source>
</evidence>
<dbReference type="InterPro" id="IPR027574">
    <property type="entry name" value="Thiaminase_II"/>
</dbReference>
<organism evidence="11 12">
    <name type="scientific">Staphylococcus hominis</name>
    <dbReference type="NCBI Taxonomy" id="1290"/>
    <lineage>
        <taxon>Bacteria</taxon>
        <taxon>Bacillati</taxon>
        <taxon>Bacillota</taxon>
        <taxon>Bacilli</taxon>
        <taxon>Bacillales</taxon>
        <taxon>Staphylococcaceae</taxon>
        <taxon>Staphylococcus</taxon>
    </lineage>
</organism>
<dbReference type="SUPFAM" id="SSF48613">
    <property type="entry name" value="Heme oxygenase-like"/>
    <property type="match status" value="1"/>
</dbReference>